<dbReference type="KEGG" id="mgel:G5B37_12280"/>
<name>A0A6G6GPB1_9FLAO</name>
<evidence type="ECO:0000313" key="1">
    <source>
        <dbReference type="EMBL" id="QIE60310.1"/>
    </source>
</evidence>
<dbReference type="PROSITE" id="PS51257">
    <property type="entry name" value="PROKAR_LIPOPROTEIN"/>
    <property type="match status" value="1"/>
</dbReference>
<dbReference type="Proteomes" id="UP000505306">
    <property type="component" value="Chromosome"/>
</dbReference>
<dbReference type="AlphaFoldDB" id="A0A6G6GPB1"/>
<sequence>MASLKKFILLCCGILLLTACEIEKTTQSDLTNYVAQDAIAVLKISNLKNLKQEVQSNPLAEYFKAGVGYRAFTEKNSFLDYLNPEGASILSVTQRNDSVLDYAIATRESAGILKIDSTLNKQVETLTYDGISVERITLDNTLFFTAAKDSVFIVSTSQQQLEQLLKQEKVTNNYYKKALTVLKNDDVTSIVKEPWHQFSSNNEHKLAAYQSLDVALTPNGVIASGVALVQDSVPQLLGVFKGQIPQQNDLENVLPKSATQALSFTLSDASLFVERLEKYNGTKISEAPLELLSGTNEIGELMLPQGNAVVLKSIDATVTQEALAPMLSEANTYREVSLFTFDKGALFKNTLSPFIQTDSVSVAFQLERFFVFAQNTEVAENIISSYKNNACLNNDASFQKSATYISNASSLLIYGMNTGVPYVAQQLERSKKQEQQPSSGTGDISLGLLQYSFDRDFAHVHFACLESSGTTTNAAGTVTEVFNKTLPNTLLNTPQFFTNYRTGRKYVAVQDISNTLYVLTETGKTAWTKKLEDPIMGEIHEIDILRNGKKQITFATKNKWYVLDRNGKDVSGFPVSFRDDITQPLAVFDYDNNRKYRFVIVQDKEVLMYDSNAKIVKGFTFKKSKSSIVLAPSHIRMGNKDYVLIAEENGSLNILSRTGKIRVPVKETFKFSENTIEREQSNFVVITSDNKKKSINTRGQVTTTSLDVSSNYHFITKGNTKVTLDDNLLRINGKLTELPFGIYTAPKIYIVNRKTYITVTETQEKKVYVVQKDGSIVNGFPVFGSSNSILINTGAKNLILTQGSDKEIILYQF</sequence>
<proteinExistence type="predicted"/>
<dbReference type="EMBL" id="CP049057">
    <property type="protein sequence ID" value="QIE60310.1"/>
    <property type="molecule type" value="Genomic_DNA"/>
</dbReference>
<dbReference type="InterPro" id="IPR011047">
    <property type="entry name" value="Quinoprotein_ADH-like_sf"/>
</dbReference>
<dbReference type="SUPFAM" id="SSF50998">
    <property type="entry name" value="Quinoprotein alcohol dehydrogenase-like"/>
    <property type="match status" value="1"/>
</dbReference>
<accession>A0A6G6GPB1</accession>
<gene>
    <name evidence="1" type="ORF">G5B37_12280</name>
</gene>
<evidence type="ECO:0000313" key="2">
    <source>
        <dbReference type="Proteomes" id="UP000505306"/>
    </source>
</evidence>
<organism evidence="1 2">
    <name type="scientific">Rasiella rasia</name>
    <dbReference type="NCBI Taxonomy" id="2744027"/>
    <lineage>
        <taxon>Bacteria</taxon>
        <taxon>Pseudomonadati</taxon>
        <taxon>Bacteroidota</taxon>
        <taxon>Flavobacteriia</taxon>
        <taxon>Flavobacteriales</taxon>
        <taxon>Flavobacteriaceae</taxon>
        <taxon>Rasiella</taxon>
    </lineage>
</organism>
<keyword evidence="2" id="KW-1185">Reference proteome</keyword>
<reference evidence="1 2" key="1">
    <citation type="submission" date="2020-02" db="EMBL/GenBank/DDBJ databases">
        <title>Complete genome sequence of Flavobacteriaceae bacterium.</title>
        <authorList>
            <person name="Kim S.-J."/>
            <person name="Kim Y.-S."/>
            <person name="Kim K.-H."/>
        </authorList>
    </citation>
    <scope>NUCLEOTIDE SEQUENCE [LARGE SCALE GENOMIC DNA]</scope>
    <source>
        <strain evidence="1 2">RR4-40</strain>
    </source>
</reference>
<protein>
    <submittedName>
        <fullName evidence="1">Uncharacterized protein</fullName>
    </submittedName>
</protein>
<dbReference type="RefSeq" id="WP_164680323.1">
    <property type="nucleotide sequence ID" value="NZ_CP049057.1"/>
</dbReference>